<sequence length="56" mass="7184">MAWYALYRWYKNWSRRKYPNMIDWYSEKLNPPKWIKLDIYRCSSTNPKRTKHNEQK</sequence>
<dbReference type="STRING" id="515619.EUBREC_1276"/>
<dbReference type="HOGENOM" id="CLU_3007529_0_0_9"/>
<dbReference type="Proteomes" id="UP000001477">
    <property type="component" value="Chromosome"/>
</dbReference>
<evidence type="ECO:0000313" key="2">
    <source>
        <dbReference type="Proteomes" id="UP000001477"/>
    </source>
</evidence>
<protein>
    <submittedName>
        <fullName evidence="1">Uncharacterized protein</fullName>
    </submittedName>
</protein>
<evidence type="ECO:0000313" key="1">
    <source>
        <dbReference type="EMBL" id="ACR75036.1"/>
    </source>
</evidence>
<name>C4Z819_AGARV</name>
<dbReference type="AlphaFoldDB" id="C4Z819"/>
<dbReference type="EMBL" id="CP001107">
    <property type="protein sequence ID" value="ACR75036.1"/>
    <property type="molecule type" value="Genomic_DNA"/>
</dbReference>
<organism evidence="1 2">
    <name type="scientific">Agathobacter rectalis (strain ATCC 33656 / DSM 3377 / JCM 17463 / KCTC 5835 / VPI 0990)</name>
    <name type="common">Eubacterium rectale</name>
    <dbReference type="NCBI Taxonomy" id="515619"/>
    <lineage>
        <taxon>Bacteria</taxon>
        <taxon>Bacillati</taxon>
        <taxon>Bacillota</taxon>
        <taxon>Clostridia</taxon>
        <taxon>Lachnospirales</taxon>
        <taxon>Lachnospiraceae</taxon>
        <taxon>Agathobacter</taxon>
    </lineage>
</organism>
<proteinExistence type="predicted"/>
<dbReference type="KEGG" id="ere:EUBREC_1276"/>
<dbReference type="PaxDb" id="515619-EUBREC_1276"/>
<accession>C4Z819</accession>
<reference evidence="1 2" key="1">
    <citation type="journal article" date="2009" name="Proc. Natl. Acad. Sci. U.S.A.">
        <title>Characterizing a model human gut microbiota composed of members of its two dominant bacterial phyla.</title>
        <authorList>
            <person name="Mahowald M.A."/>
            <person name="Rey F.E."/>
            <person name="Seedorf H."/>
            <person name="Turnbaugh P.J."/>
            <person name="Fulton R.S."/>
            <person name="Wollam A."/>
            <person name="Shah N."/>
            <person name="Wang C."/>
            <person name="Magrini V."/>
            <person name="Wilson R.K."/>
            <person name="Cantarel B.L."/>
            <person name="Coutinho P.M."/>
            <person name="Henrissat B."/>
            <person name="Crock L.W."/>
            <person name="Russell A."/>
            <person name="Verberkmoes N.C."/>
            <person name="Hettich R.L."/>
            <person name="Gordon J.I."/>
        </authorList>
    </citation>
    <scope>NUCLEOTIDE SEQUENCE [LARGE SCALE GENOMIC DNA]</scope>
    <source>
        <strain evidence="2">ATCC 33656 / DSM 3377 / JCM 17463 / KCTC 5835 / LMG 30912 / VPI 0990</strain>
    </source>
</reference>
<gene>
    <name evidence="1" type="ordered locus">EUBREC_1276</name>
</gene>